<accession>A0A5B7ZV86</accession>
<dbReference type="GO" id="GO:0004134">
    <property type="term" value="F:4-alpha-glucanotransferase activity"/>
    <property type="evidence" value="ECO:0007669"/>
    <property type="project" value="InterPro"/>
</dbReference>
<dbReference type="Gene3D" id="1.50.10.10">
    <property type="match status" value="1"/>
</dbReference>
<proteinExistence type="predicted"/>
<evidence type="ECO:0000313" key="3">
    <source>
        <dbReference type="Proteomes" id="UP000305398"/>
    </source>
</evidence>
<dbReference type="SUPFAM" id="SSF48208">
    <property type="entry name" value="Six-hairpin glycosidases"/>
    <property type="match status" value="1"/>
</dbReference>
<dbReference type="Proteomes" id="UP000305398">
    <property type="component" value="Chromosome"/>
</dbReference>
<protein>
    <recommendedName>
        <fullName evidence="1">Glycogen debranching enzyme C-terminal domain-containing protein</fullName>
    </recommendedName>
</protein>
<name>A0A5B7ZV86_9BACT</name>
<dbReference type="InterPro" id="IPR032790">
    <property type="entry name" value="GDE_C"/>
</dbReference>
<dbReference type="AlphaFoldDB" id="A0A5B7ZV86"/>
<dbReference type="InterPro" id="IPR012341">
    <property type="entry name" value="6hp_glycosidase-like_sf"/>
</dbReference>
<evidence type="ECO:0000313" key="2">
    <source>
        <dbReference type="EMBL" id="QDA58757.1"/>
    </source>
</evidence>
<gene>
    <name evidence="2" type="ORF">FHG12_00960</name>
</gene>
<dbReference type="GO" id="GO:0005980">
    <property type="term" value="P:glycogen catabolic process"/>
    <property type="evidence" value="ECO:0007669"/>
    <property type="project" value="InterPro"/>
</dbReference>
<dbReference type="PROSITE" id="PS51257">
    <property type="entry name" value="PROKAR_LIPOPROTEIN"/>
    <property type="match status" value="1"/>
</dbReference>
<dbReference type="GO" id="GO:0004135">
    <property type="term" value="F:amylo-alpha-1,6-glucosidase activity"/>
    <property type="evidence" value="ECO:0007669"/>
    <property type="project" value="InterPro"/>
</dbReference>
<sequence>MPRFFAFLFCFSLILAACTREGVRSKDTSMSRKSDILETMKIAVPRQANRSVSFTNKAAAYYFTQTHETNHPEYAWFEGLNIAKNRVFGGYDLFVGDQKLDNRAAEVVVYPYKLERRHGPALVEDLWLFDYKNVLEITLRGATQPLGIALKGDKVHYLRQQDNVAFFSAREGGYLIAVAPKQAQSISIIGQRVSASGDGFYVLVGKGEAEITALLQEVRRNGTGLQQARQDRMRQYLLTNTYLRSSNDSLDLALRWLATTMDQLVTRQQGDGIYAGLPWFNEYWGRDEFIALPGAVLVTGQFETAKQILLSFAKFQQTDKSSRYYGRVPNIVNPSNIDYHTTDGTPRFIIGLQDYVKYSGDTSLIRQLYPNVQASIEGALQHWVDAKGYLLHEDNETWMDARDANLVAYTPRGSRANDIQALWYQQLLAGAYFATYMHDSANKTKWERLAQQVKTHFEQDYRDPQHDYLADRLDKHNQADFTLRPNQLYALDLVDDPAFKHQVIRKTWEELVYPWGVASLDRHDPQFHPFHLAPEYYHKDAAYHRGAIWLWNNGIAMQRMIEAGQTETAYQLFANMNRQALTRGVVGGLSENMDAYPHPGESWPRLTGAYLQAWSNAEQLRIWYQYFLGIRPDMANHLLTLAPRMPASIKNLEYNFLVGKSSVSAQYEAGHMTAYSYTFNDLEAKVIVDVFPFAPTAVVVKKESVLKVEATDQKLAIRLVGKGGKILSEQMVAPSAALLAQREQSTKILSGVSFAQPLDLKLHPVLNQTKK</sequence>
<dbReference type="EMBL" id="CP040896">
    <property type="protein sequence ID" value="QDA58757.1"/>
    <property type="molecule type" value="Genomic_DNA"/>
</dbReference>
<dbReference type="Pfam" id="PF06202">
    <property type="entry name" value="GDE_C"/>
    <property type="match status" value="1"/>
</dbReference>
<dbReference type="OrthoDB" id="9761875at2"/>
<dbReference type="PANTHER" id="PTHR10569">
    <property type="entry name" value="GLYCOGEN DEBRANCHING ENZYME"/>
    <property type="match status" value="1"/>
</dbReference>
<dbReference type="KEGG" id="hyj:FHG12_00960"/>
<keyword evidence="3" id="KW-1185">Reference proteome</keyword>
<organism evidence="2 3">
    <name type="scientific">Hymenobacter jejuensis</name>
    <dbReference type="NCBI Taxonomy" id="2502781"/>
    <lineage>
        <taxon>Bacteria</taxon>
        <taxon>Pseudomonadati</taxon>
        <taxon>Bacteroidota</taxon>
        <taxon>Cytophagia</taxon>
        <taxon>Cytophagales</taxon>
        <taxon>Hymenobacteraceae</taxon>
        <taxon>Hymenobacter</taxon>
    </lineage>
</organism>
<evidence type="ECO:0000259" key="1">
    <source>
        <dbReference type="Pfam" id="PF06202"/>
    </source>
</evidence>
<feature type="domain" description="Glycogen debranching enzyme C-terminal" evidence="1">
    <location>
        <begin position="265"/>
        <end position="620"/>
    </location>
</feature>
<dbReference type="InterPro" id="IPR008928">
    <property type="entry name" value="6-hairpin_glycosidase_sf"/>
</dbReference>
<reference evidence="2 3" key="1">
    <citation type="submission" date="2019-06" db="EMBL/GenBank/DDBJ databases">
        <authorList>
            <person name="Srinivasan S."/>
        </authorList>
    </citation>
    <scope>NUCLEOTIDE SEQUENCE [LARGE SCALE GENOMIC DNA]</scope>
    <source>
        <strain evidence="2 3">17J68-5</strain>
    </source>
</reference>
<dbReference type="InterPro" id="IPR010401">
    <property type="entry name" value="AGL/Gdb1"/>
</dbReference>
<dbReference type="PANTHER" id="PTHR10569:SF2">
    <property type="entry name" value="GLYCOGEN DEBRANCHING ENZYME"/>
    <property type="match status" value="1"/>
</dbReference>